<evidence type="ECO:0000256" key="1">
    <source>
        <dbReference type="ARBA" id="ARBA00023015"/>
    </source>
</evidence>
<dbReference type="Gene3D" id="1.10.10.60">
    <property type="entry name" value="Homeodomain-like"/>
    <property type="match status" value="2"/>
</dbReference>
<dbReference type="PANTHER" id="PTHR43280:SF28">
    <property type="entry name" value="HTH-TYPE TRANSCRIPTIONAL ACTIVATOR RHAS"/>
    <property type="match status" value="1"/>
</dbReference>
<gene>
    <name evidence="5" type="ORF">DL346_06325</name>
</gene>
<dbReference type="EMBL" id="QLUW01000001">
    <property type="protein sequence ID" value="RAP78056.1"/>
    <property type="molecule type" value="Genomic_DNA"/>
</dbReference>
<dbReference type="InterPro" id="IPR018060">
    <property type="entry name" value="HTH_AraC"/>
</dbReference>
<dbReference type="InterPro" id="IPR003313">
    <property type="entry name" value="AraC-bd"/>
</dbReference>
<dbReference type="PROSITE" id="PS01124">
    <property type="entry name" value="HTH_ARAC_FAMILY_2"/>
    <property type="match status" value="1"/>
</dbReference>
<keyword evidence="2" id="KW-0238">DNA-binding</keyword>
<dbReference type="GO" id="GO:0003700">
    <property type="term" value="F:DNA-binding transcription factor activity"/>
    <property type="evidence" value="ECO:0007669"/>
    <property type="project" value="InterPro"/>
</dbReference>
<dbReference type="Pfam" id="PF12833">
    <property type="entry name" value="HTH_18"/>
    <property type="match status" value="1"/>
</dbReference>
<dbReference type="Gene3D" id="2.60.120.10">
    <property type="entry name" value="Jelly Rolls"/>
    <property type="match status" value="1"/>
</dbReference>
<dbReference type="GO" id="GO:0043565">
    <property type="term" value="F:sequence-specific DNA binding"/>
    <property type="evidence" value="ECO:0007669"/>
    <property type="project" value="InterPro"/>
</dbReference>
<dbReference type="SUPFAM" id="SSF46689">
    <property type="entry name" value="Homeodomain-like"/>
    <property type="match status" value="2"/>
</dbReference>
<dbReference type="InterPro" id="IPR014710">
    <property type="entry name" value="RmlC-like_jellyroll"/>
</dbReference>
<evidence type="ECO:0000259" key="4">
    <source>
        <dbReference type="PROSITE" id="PS01124"/>
    </source>
</evidence>
<sequence>MRNMSGPHVKGSLVVHGSGWIMGPHVHSSLEVSVVLEGRGSFSCAGKDYPLEAGNVILIPPELTHDYASMTDIRFAVIEATRMPEPTVSLFHRLAPLDEPRILMLSPMALEQYEGLYRQWLRMISQPLQDETRCYTTWMDLLLLFLLQHQSSGSLSLSVAASADVIRSSVSSEISISALAKRCGLSESAYRASFKEAYGVSPKQYQQQCRIEEAKWLLRSTSRPIQLIGEQVGFTTIHSFSAWFQKKEGASPTDWRKMQQGL</sequence>
<dbReference type="OrthoDB" id="1681793at2"/>
<protein>
    <submittedName>
        <fullName evidence="5">AraC family transcriptional regulator</fullName>
    </submittedName>
</protein>
<dbReference type="SMART" id="SM00342">
    <property type="entry name" value="HTH_ARAC"/>
    <property type="match status" value="1"/>
</dbReference>
<proteinExistence type="predicted"/>
<evidence type="ECO:0000256" key="3">
    <source>
        <dbReference type="ARBA" id="ARBA00023163"/>
    </source>
</evidence>
<dbReference type="Proteomes" id="UP000249260">
    <property type="component" value="Unassembled WGS sequence"/>
</dbReference>
<evidence type="ECO:0000313" key="6">
    <source>
        <dbReference type="Proteomes" id="UP000249260"/>
    </source>
</evidence>
<organism evidence="5 6">
    <name type="scientific">Paenibacillus montanisoli</name>
    <dbReference type="NCBI Taxonomy" id="2081970"/>
    <lineage>
        <taxon>Bacteria</taxon>
        <taxon>Bacillati</taxon>
        <taxon>Bacillota</taxon>
        <taxon>Bacilli</taxon>
        <taxon>Bacillales</taxon>
        <taxon>Paenibacillaceae</taxon>
        <taxon>Paenibacillus</taxon>
    </lineage>
</organism>
<dbReference type="PANTHER" id="PTHR43280">
    <property type="entry name" value="ARAC-FAMILY TRANSCRIPTIONAL REGULATOR"/>
    <property type="match status" value="1"/>
</dbReference>
<keyword evidence="1" id="KW-0805">Transcription regulation</keyword>
<dbReference type="InterPro" id="IPR009057">
    <property type="entry name" value="Homeodomain-like_sf"/>
</dbReference>
<keyword evidence="6" id="KW-1185">Reference proteome</keyword>
<accession>A0A328UDC1</accession>
<keyword evidence="3" id="KW-0804">Transcription</keyword>
<comment type="caution">
    <text evidence="5">The sequence shown here is derived from an EMBL/GenBank/DDBJ whole genome shotgun (WGS) entry which is preliminary data.</text>
</comment>
<dbReference type="SUPFAM" id="SSF51215">
    <property type="entry name" value="Regulatory protein AraC"/>
    <property type="match status" value="1"/>
</dbReference>
<evidence type="ECO:0000313" key="5">
    <source>
        <dbReference type="EMBL" id="RAP78056.1"/>
    </source>
</evidence>
<evidence type="ECO:0000256" key="2">
    <source>
        <dbReference type="ARBA" id="ARBA00023125"/>
    </source>
</evidence>
<name>A0A328UDC1_9BACL</name>
<dbReference type="Pfam" id="PF02311">
    <property type="entry name" value="AraC_binding"/>
    <property type="match status" value="1"/>
</dbReference>
<dbReference type="AlphaFoldDB" id="A0A328UDC1"/>
<feature type="domain" description="HTH araC/xylS-type" evidence="4">
    <location>
        <begin position="160"/>
        <end position="258"/>
    </location>
</feature>
<reference evidence="5 6" key="1">
    <citation type="submission" date="2018-06" db="EMBL/GenBank/DDBJ databases">
        <title>Paenibacillus montanisoli sp. nov., isolated from mountain area soil.</title>
        <authorList>
            <person name="Wu M."/>
        </authorList>
    </citation>
    <scope>NUCLEOTIDE SEQUENCE [LARGE SCALE GENOMIC DNA]</scope>
    <source>
        <strain evidence="5 6">RA17</strain>
    </source>
</reference>
<dbReference type="InterPro" id="IPR037923">
    <property type="entry name" value="HTH-like"/>
</dbReference>